<dbReference type="RefSeq" id="WP_199869828.1">
    <property type="nucleotide sequence ID" value="NZ_JAAGPU010000013.1"/>
</dbReference>
<dbReference type="InterPro" id="IPR039532">
    <property type="entry name" value="TetR_C_Firmicutes"/>
</dbReference>
<dbReference type="PROSITE" id="PS50977">
    <property type="entry name" value="HTH_TETR_2"/>
    <property type="match status" value="1"/>
</dbReference>
<dbReference type="PANTHER" id="PTHR43479:SF7">
    <property type="entry name" value="TETR-FAMILY TRANSCRIPTIONAL REGULATOR"/>
    <property type="match status" value="1"/>
</dbReference>
<evidence type="ECO:0000313" key="4">
    <source>
        <dbReference type="EMBL" id="NEU04867.1"/>
    </source>
</evidence>
<dbReference type="Gene3D" id="1.10.357.10">
    <property type="entry name" value="Tetracycline Repressor, domain 2"/>
    <property type="match status" value="1"/>
</dbReference>
<dbReference type="EMBL" id="JAAGPU010000013">
    <property type="protein sequence ID" value="NEU04867.1"/>
    <property type="molecule type" value="Genomic_DNA"/>
</dbReference>
<dbReference type="InterPro" id="IPR001647">
    <property type="entry name" value="HTH_TetR"/>
</dbReference>
<accession>A0A6M0H2V5</accession>
<feature type="DNA-binding region" description="H-T-H motif" evidence="2">
    <location>
        <begin position="34"/>
        <end position="53"/>
    </location>
</feature>
<dbReference type="Proteomes" id="UP000481872">
    <property type="component" value="Unassembled WGS sequence"/>
</dbReference>
<evidence type="ECO:0000256" key="1">
    <source>
        <dbReference type="ARBA" id="ARBA00023125"/>
    </source>
</evidence>
<keyword evidence="5" id="KW-1185">Reference proteome</keyword>
<organism evidence="4 5">
    <name type="scientific">Clostridium senegalense</name>
    <dbReference type="NCBI Taxonomy" id="1465809"/>
    <lineage>
        <taxon>Bacteria</taxon>
        <taxon>Bacillati</taxon>
        <taxon>Bacillota</taxon>
        <taxon>Clostridia</taxon>
        <taxon>Eubacteriales</taxon>
        <taxon>Clostridiaceae</taxon>
        <taxon>Clostridium</taxon>
    </lineage>
</organism>
<proteinExistence type="predicted"/>
<reference evidence="4 5" key="1">
    <citation type="submission" date="2020-02" db="EMBL/GenBank/DDBJ databases">
        <title>Genome assembly of a novel Clostridium senegalense strain.</title>
        <authorList>
            <person name="Gupta T.B."/>
            <person name="Jauregui R."/>
            <person name="Maclean P."/>
            <person name="Nawarathana A."/>
            <person name="Brightwell G."/>
        </authorList>
    </citation>
    <scope>NUCLEOTIDE SEQUENCE [LARGE SCALE GENOMIC DNA]</scope>
    <source>
        <strain evidence="4 5">AGRFS4</strain>
    </source>
</reference>
<keyword evidence="1 2" id="KW-0238">DNA-binding</keyword>
<sequence>MKNNNVDKRSVKTKKRLEDILFNLLKVKDINKITVKEITTLADINRSTFYDHYYDIYDLLESVQNKILYDINAINKNITINSFNNSDLNQLSILLKYIKDNKEVFKILLNGHGNMQFMTSFRRIITEKFLKDVIGKSAHINKEHYNLISSFYISGCIGLIQNWVKNDTKIPIEKLKEIMNVLIVNSISSLQIN</sequence>
<dbReference type="PANTHER" id="PTHR43479">
    <property type="entry name" value="ACREF/ENVCD OPERON REPRESSOR-RELATED"/>
    <property type="match status" value="1"/>
</dbReference>
<evidence type="ECO:0000313" key="5">
    <source>
        <dbReference type="Proteomes" id="UP000481872"/>
    </source>
</evidence>
<feature type="domain" description="HTH tetR-type" evidence="3">
    <location>
        <begin position="11"/>
        <end position="71"/>
    </location>
</feature>
<protein>
    <submittedName>
        <fullName evidence="4">TetR/AcrR family transcriptional regulator</fullName>
    </submittedName>
</protein>
<dbReference type="AlphaFoldDB" id="A0A6M0H2V5"/>
<evidence type="ECO:0000259" key="3">
    <source>
        <dbReference type="PROSITE" id="PS50977"/>
    </source>
</evidence>
<gene>
    <name evidence="4" type="ORF">G3M99_08380</name>
</gene>
<dbReference type="GO" id="GO:0003677">
    <property type="term" value="F:DNA binding"/>
    <property type="evidence" value="ECO:0007669"/>
    <property type="project" value="UniProtKB-UniRule"/>
</dbReference>
<dbReference type="InterPro" id="IPR050624">
    <property type="entry name" value="HTH-type_Tx_Regulator"/>
</dbReference>
<evidence type="ECO:0000256" key="2">
    <source>
        <dbReference type="PROSITE-ProRule" id="PRU00335"/>
    </source>
</evidence>
<dbReference type="InterPro" id="IPR009057">
    <property type="entry name" value="Homeodomain-like_sf"/>
</dbReference>
<dbReference type="Pfam" id="PF14278">
    <property type="entry name" value="TetR_C_8"/>
    <property type="match status" value="1"/>
</dbReference>
<dbReference type="SUPFAM" id="SSF46689">
    <property type="entry name" value="Homeodomain-like"/>
    <property type="match status" value="1"/>
</dbReference>
<comment type="caution">
    <text evidence="4">The sequence shown here is derived from an EMBL/GenBank/DDBJ whole genome shotgun (WGS) entry which is preliminary data.</text>
</comment>
<name>A0A6M0H2V5_9CLOT</name>